<reference evidence="1 2" key="1">
    <citation type="journal article" date="2024" name="J Genomics">
        <title>Draft genome sequencing and assembly of Favolaschia claudopus CIRM-BRFM 2984 isolated from oak limbs.</title>
        <authorList>
            <person name="Navarro D."/>
            <person name="Drula E."/>
            <person name="Chaduli D."/>
            <person name="Cazenave R."/>
            <person name="Ahrendt S."/>
            <person name="Wang J."/>
            <person name="Lipzen A."/>
            <person name="Daum C."/>
            <person name="Barry K."/>
            <person name="Grigoriev I.V."/>
            <person name="Favel A."/>
            <person name="Rosso M.N."/>
            <person name="Martin F."/>
        </authorList>
    </citation>
    <scope>NUCLEOTIDE SEQUENCE [LARGE SCALE GENOMIC DNA]</scope>
    <source>
        <strain evidence="1 2">CIRM-BRFM 2984</strain>
    </source>
</reference>
<sequence length="131" mass="14755">MKAGPGDGGRVRIPDLRRKAGGVEELAVTNEQKSQWLVKEFYPARSPAATDPPHDTEYPEPLWRYEPISERILCTVVAKSKPWKATRSGTFPNSVYKFCIELLAGRLCVIYRALDSLGHEPADWRVTETIV</sequence>
<proteinExistence type="predicted"/>
<comment type="caution">
    <text evidence="1">The sequence shown here is derived from an EMBL/GenBank/DDBJ whole genome shotgun (WGS) entry which is preliminary data.</text>
</comment>
<keyword evidence="2" id="KW-1185">Reference proteome</keyword>
<dbReference type="EMBL" id="JAWWNJ010000048">
    <property type="protein sequence ID" value="KAK7017262.1"/>
    <property type="molecule type" value="Genomic_DNA"/>
</dbReference>
<evidence type="ECO:0000313" key="1">
    <source>
        <dbReference type="EMBL" id="KAK7017262.1"/>
    </source>
</evidence>
<protein>
    <submittedName>
        <fullName evidence="1">Uncharacterized protein</fullName>
    </submittedName>
</protein>
<dbReference type="AlphaFoldDB" id="A0AAW0AXF8"/>
<organism evidence="1 2">
    <name type="scientific">Favolaschia claudopus</name>
    <dbReference type="NCBI Taxonomy" id="2862362"/>
    <lineage>
        <taxon>Eukaryota</taxon>
        <taxon>Fungi</taxon>
        <taxon>Dikarya</taxon>
        <taxon>Basidiomycota</taxon>
        <taxon>Agaricomycotina</taxon>
        <taxon>Agaricomycetes</taxon>
        <taxon>Agaricomycetidae</taxon>
        <taxon>Agaricales</taxon>
        <taxon>Marasmiineae</taxon>
        <taxon>Mycenaceae</taxon>
        <taxon>Favolaschia</taxon>
    </lineage>
</organism>
<dbReference type="Proteomes" id="UP001362999">
    <property type="component" value="Unassembled WGS sequence"/>
</dbReference>
<evidence type="ECO:0000313" key="2">
    <source>
        <dbReference type="Proteomes" id="UP001362999"/>
    </source>
</evidence>
<accession>A0AAW0AXF8</accession>
<feature type="non-terminal residue" evidence="1">
    <location>
        <position position="131"/>
    </location>
</feature>
<name>A0AAW0AXF8_9AGAR</name>
<gene>
    <name evidence="1" type="ORF">R3P38DRAFT_2540420</name>
</gene>